<keyword evidence="6" id="KW-0808">Transferase</keyword>
<evidence type="ECO:0000256" key="3">
    <source>
        <dbReference type="ARBA" id="ARBA00012438"/>
    </source>
</evidence>
<dbReference type="AlphaFoldDB" id="A0A516SBP4"/>
<name>A0A516SBP4_9NEIS</name>
<dbReference type="InterPro" id="IPR036097">
    <property type="entry name" value="HisK_dim/P_sf"/>
</dbReference>
<keyword evidence="9" id="KW-0067">ATP-binding</keyword>
<dbReference type="InterPro" id="IPR003594">
    <property type="entry name" value="HATPase_dom"/>
</dbReference>
<sequence>MSLFDEPPIDGPAVLVVDDNPTTRYSTSRVLKAAGFQIQEAGTGTEAIELADAGISAVILDVHLPDLDGFEVCRCLRSRQGTLQLPVIHLSAAYVSDDDKVRGLDCGADAYMTHPVEPALLVATVRTLMRMRAVEDGMRRSEARFRAIYKQALNGICLFDTAGCFIEANPAMLDLLKRSQSEVVGRRLVDFAPSCWVERIDAYLADSRTGMWFGEFPLLDSNAGLVHLEWSWSAHLEPGVSMAIATNISERIALSHQRDQLLEREQAARAAAERISRSKDEFVAILSHELRTPLNAILSWVHVLKQDPAQHLTRGLEAIERNAKTQTRLISDILDVSRMDLGKLSLDLEMVNVGDLVNSAVSALGGSIRDKALRVEVETNEVSRPMVADPARLQQIVWNLLTNAIKFCQSGGQIHIGLRQDDSNLTLTVSDDGQGIKPDFLPFLFDRFTQSDYASNRYHGGLGLGLSIVKQLVELHGGTVSALSSGPGQGAAFIAVFPIKTDAPQPCRSTKDADGGDAQLATSLAGLNIVVVEDDAETREMLCLILRDRDARVRSACNFAKGLHCLEQQRPDLLISDIGLPGQDGYALIREVRQRERGGLRLPAIALTAFARAEDKQLALTAGFDSYLAKPLRPNDLIATIFELAHPAMPRK</sequence>
<evidence type="ECO:0000256" key="4">
    <source>
        <dbReference type="ARBA" id="ARBA00022475"/>
    </source>
</evidence>
<evidence type="ECO:0000256" key="11">
    <source>
        <dbReference type="ARBA" id="ARBA00023136"/>
    </source>
</evidence>
<evidence type="ECO:0000256" key="9">
    <source>
        <dbReference type="ARBA" id="ARBA00022840"/>
    </source>
</evidence>
<dbReference type="EC" id="2.7.13.3" evidence="3"/>
<dbReference type="GO" id="GO:0005886">
    <property type="term" value="C:plasma membrane"/>
    <property type="evidence" value="ECO:0007669"/>
    <property type="project" value="UniProtKB-SubCell"/>
</dbReference>
<dbReference type="InterPro" id="IPR013767">
    <property type="entry name" value="PAS_fold"/>
</dbReference>
<feature type="domain" description="PAS" evidence="15">
    <location>
        <begin position="141"/>
        <end position="189"/>
    </location>
</feature>
<evidence type="ECO:0000256" key="2">
    <source>
        <dbReference type="ARBA" id="ARBA00004236"/>
    </source>
</evidence>
<dbReference type="Gene3D" id="3.40.50.2300">
    <property type="match status" value="2"/>
</dbReference>
<dbReference type="SMART" id="SM00388">
    <property type="entry name" value="HisKA"/>
    <property type="match status" value="1"/>
</dbReference>
<keyword evidence="8" id="KW-0418">Kinase</keyword>
<evidence type="ECO:0000313" key="17">
    <source>
        <dbReference type="Proteomes" id="UP000317550"/>
    </source>
</evidence>
<evidence type="ECO:0000256" key="7">
    <source>
        <dbReference type="ARBA" id="ARBA00022741"/>
    </source>
</evidence>
<dbReference type="PRINTS" id="PR00344">
    <property type="entry name" value="BCTRLSENSOR"/>
</dbReference>
<dbReference type="SMART" id="SM00448">
    <property type="entry name" value="REC"/>
    <property type="match status" value="2"/>
</dbReference>
<gene>
    <name evidence="16" type="ORF">FNU76_03970</name>
</gene>
<dbReference type="GO" id="GO:0000155">
    <property type="term" value="F:phosphorelay sensor kinase activity"/>
    <property type="evidence" value="ECO:0007669"/>
    <property type="project" value="InterPro"/>
</dbReference>
<evidence type="ECO:0000259" key="13">
    <source>
        <dbReference type="PROSITE" id="PS50109"/>
    </source>
</evidence>
<comment type="catalytic activity">
    <reaction evidence="1">
        <text>ATP + protein L-histidine = ADP + protein N-phospho-L-histidine.</text>
        <dbReference type="EC" id="2.7.13.3"/>
    </reaction>
</comment>
<evidence type="ECO:0000256" key="5">
    <source>
        <dbReference type="ARBA" id="ARBA00022553"/>
    </source>
</evidence>
<feature type="domain" description="Response regulatory" evidence="14">
    <location>
        <begin position="13"/>
        <end position="129"/>
    </location>
</feature>
<evidence type="ECO:0000256" key="12">
    <source>
        <dbReference type="PROSITE-ProRule" id="PRU00169"/>
    </source>
</evidence>
<dbReference type="SUPFAM" id="SSF55874">
    <property type="entry name" value="ATPase domain of HSP90 chaperone/DNA topoisomerase II/histidine kinase"/>
    <property type="match status" value="1"/>
</dbReference>
<dbReference type="CDD" id="cd17580">
    <property type="entry name" value="REC_2_DhkD-like"/>
    <property type="match status" value="1"/>
</dbReference>
<evidence type="ECO:0000256" key="8">
    <source>
        <dbReference type="ARBA" id="ARBA00022777"/>
    </source>
</evidence>
<dbReference type="InterPro" id="IPR004358">
    <property type="entry name" value="Sig_transdc_His_kin-like_C"/>
</dbReference>
<keyword evidence="4" id="KW-1003">Cell membrane</keyword>
<dbReference type="GO" id="GO:0006355">
    <property type="term" value="P:regulation of DNA-templated transcription"/>
    <property type="evidence" value="ECO:0007669"/>
    <property type="project" value="InterPro"/>
</dbReference>
<dbReference type="Pfam" id="PF02518">
    <property type="entry name" value="HATPase_c"/>
    <property type="match status" value="1"/>
</dbReference>
<dbReference type="Pfam" id="PF00072">
    <property type="entry name" value="Response_reg"/>
    <property type="match status" value="2"/>
</dbReference>
<dbReference type="InterPro" id="IPR000014">
    <property type="entry name" value="PAS"/>
</dbReference>
<evidence type="ECO:0000256" key="6">
    <source>
        <dbReference type="ARBA" id="ARBA00022679"/>
    </source>
</evidence>
<dbReference type="GO" id="GO:0005524">
    <property type="term" value="F:ATP binding"/>
    <property type="evidence" value="ECO:0007669"/>
    <property type="project" value="UniProtKB-KW"/>
</dbReference>
<accession>A0A516SBP4</accession>
<dbReference type="NCBIfam" id="TIGR00229">
    <property type="entry name" value="sensory_box"/>
    <property type="match status" value="1"/>
</dbReference>
<evidence type="ECO:0000256" key="1">
    <source>
        <dbReference type="ARBA" id="ARBA00000085"/>
    </source>
</evidence>
<dbReference type="InterPro" id="IPR011006">
    <property type="entry name" value="CheY-like_superfamily"/>
</dbReference>
<dbReference type="EMBL" id="CP041730">
    <property type="protein sequence ID" value="QDQ25575.1"/>
    <property type="molecule type" value="Genomic_DNA"/>
</dbReference>
<dbReference type="CDD" id="cd17574">
    <property type="entry name" value="REC_OmpR"/>
    <property type="match status" value="1"/>
</dbReference>
<dbReference type="Gene3D" id="3.30.565.10">
    <property type="entry name" value="Histidine kinase-like ATPase, C-terminal domain"/>
    <property type="match status" value="1"/>
</dbReference>
<dbReference type="CDD" id="cd00075">
    <property type="entry name" value="HATPase"/>
    <property type="match status" value="1"/>
</dbReference>
<comment type="subcellular location">
    <subcellularLocation>
        <location evidence="2">Cell membrane</location>
    </subcellularLocation>
</comment>
<feature type="modified residue" description="4-aspartylphosphate" evidence="12">
    <location>
        <position position="61"/>
    </location>
</feature>
<dbReference type="SMART" id="SM00091">
    <property type="entry name" value="PAS"/>
    <property type="match status" value="1"/>
</dbReference>
<keyword evidence="11" id="KW-0472">Membrane</keyword>
<feature type="modified residue" description="4-aspartylphosphate" evidence="12">
    <location>
        <position position="577"/>
    </location>
</feature>
<reference evidence="17" key="1">
    <citation type="submission" date="2019-07" db="EMBL/GenBank/DDBJ databases">
        <title>Chitinimonas sp. nov., isolated from Ny-Alesund, arctica soil.</title>
        <authorList>
            <person name="Xu Q."/>
            <person name="Peng F."/>
        </authorList>
    </citation>
    <scope>NUCLEOTIDE SEQUENCE [LARGE SCALE GENOMIC DNA]</scope>
    <source>
        <strain evidence="17">R3-44</strain>
    </source>
</reference>
<evidence type="ECO:0000259" key="14">
    <source>
        <dbReference type="PROSITE" id="PS50110"/>
    </source>
</evidence>
<dbReference type="SMART" id="SM00387">
    <property type="entry name" value="HATPase_c"/>
    <property type="match status" value="1"/>
</dbReference>
<dbReference type="InterPro" id="IPR003661">
    <property type="entry name" value="HisK_dim/P_dom"/>
</dbReference>
<keyword evidence="17" id="KW-1185">Reference proteome</keyword>
<dbReference type="PROSITE" id="PS50110">
    <property type="entry name" value="RESPONSE_REGULATORY"/>
    <property type="match status" value="2"/>
</dbReference>
<evidence type="ECO:0000256" key="10">
    <source>
        <dbReference type="ARBA" id="ARBA00023012"/>
    </source>
</evidence>
<evidence type="ECO:0000259" key="15">
    <source>
        <dbReference type="PROSITE" id="PS50112"/>
    </source>
</evidence>
<organism evidence="16 17">
    <name type="scientific">Chitinimonas arctica</name>
    <dbReference type="NCBI Taxonomy" id="2594795"/>
    <lineage>
        <taxon>Bacteria</taxon>
        <taxon>Pseudomonadati</taxon>
        <taxon>Pseudomonadota</taxon>
        <taxon>Betaproteobacteria</taxon>
        <taxon>Neisseriales</taxon>
        <taxon>Chitinibacteraceae</taxon>
        <taxon>Chitinimonas</taxon>
    </lineage>
</organism>
<dbReference type="PROSITE" id="PS50112">
    <property type="entry name" value="PAS"/>
    <property type="match status" value="1"/>
</dbReference>
<dbReference type="RefSeq" id="WP_143856500.1">
    <property type="nucleotide sequence ID" value="NZ_CP041730.1"/>
</dbReference>
<dbReference type="Gene3D" id="1.10.287.130">
    <property type="match status" value="1"/>
</dbReference>
<dbReference type="Pfam" id="PF00989">
    <property type="entry name" value="PAS"/>
    <property type="match status" value="1"/>
</dbReference>
<evidence type="ECO:0000313" key="16">
    <source>
        <dbReference type="EMBL" id="QDQ25575.1"/>
    </source>
</evidence>
<keyword evidence="10" id="KW-0902">Two-component regulatory system</keyword>
<dbReference type="InterPro" id="IPR001789">
    <property type="entry name" value="Sig_transdc_resp-reg_receiver"/>
</dbReference>
<dbReference type="InterPro" id="IPR035965">
    <property type="entry name" value="PAS-like_dom_sf"/>
</dbReference>
<feature type="domain" description="Response regulatory" evidence="14">
    <location>
        <begin position="528"/>
        <end position="645"/>
    </location>
</feature>
<dbReference type="OrthoDB" id="9757990at2"/>
<dbReference type="PANTHER" id="PTHR43547:SF2">
    <property type="entry name" value="HYBRID SIGNAL TRANSDUCTION HISTIDINE KINASE C"/>
    <property type="match status" value="1"/>
</dbReference>
<proteinExistence type="predicted"/>
<dbReference type="KEGG" id="cari:FNU76_03970"/>
<keyword evidence="7" id="KW-0547">Nucleotide-binding</keyword>
<dbReference type="Proteomes" id="UP000317550">
    <property type="component" value="Chromosome"/>
</dbReference>
<dbReference type="PROSITE" id="PS50109">
    <property type="entry name" value="HIS_KIN"/>
    <property type="match status" value="1"/>
</dbReference>
<dbReference type="Gene3D" id="3.30.450.20">
    <property type="entry name" value="PAS domain"/>
    <property type="match status" value="1"/>
</dbReference>
<dbReference type="InterPro" id="IPR005467">
    <property type="entry name" value="His_kinase_dom"/>
</dbReference>
<dbReference type="FunFam" id="3.30.565.10:FF:000023">
    <property type="entry name" value="PAS domain-containing sensor histidine kinase"/>
    <property type="match status" value="1"/>
</dbReference>
<dbReference type="Pfam" id="PF00512">
    <property type="entry name" value="HisKA"/>
    <property type="match status" value="1"/>
</dbReference>
<keyword evidence="5 12" id="KW-0597">Phosphoprotein</keyword>
<dbReference type="CDD" id="cd00130">
    <property type="entry name" value="PAS"/>
    <property type="match status" value="1"/>
</dbReference>
<dbReference type="SUPFAM" id="SSF55785">
    <property type="entry name" value="PYP-like sensor domain (PAS domain)"/>
    <property type="match status" value="1"/>
</dbReference>
<protein>
    <recommendedName>
        <fullName evidence="3">histidine kinase</fullName>
        <ecNumber evidence="3">2.7.13.3</ecNumber>
    </recommendedName>
</protein>
<dbReference type="CDD" id="cd00082">
    <property type="entry name" value="HisKA"/>
    <property type="match status" value="1"/>
</dbReference>
<dbReference type="SUPFAM" id="SSF52172">
    <property type="entry name" value="CheY-like"/>
    <property type="match status" value="2"/>
</dbReference>
<feature type="domain" description="Histidine kinase" evidence="13">
    <location>
        <begin position="285"/>
        <end position="501"/>
    </location>
</feature>
<dbReference type="PANTHER" id="PTHR43547">
    <property type="entry name" value="TWO-COMPONENT HISTIDINE KINASE"/>
    <property type="match status" value="1"/>
</dbReference>
<dbReference type="SUPFAM" id="SSF47384">
    <property type="entry name" value="Homodimeric domain of signal transducing histidine kinase"/>
    <property type="match status" value="1"/>
</dbReference>
<dbReference type="InterPro" id="IPR036890">
    <property type="entry name" value="HATPase_C_sf"/>
</dbReference>